<dbReference type="Proteomes" id="UP000199663">
    <property type="component" value="Unassembled WGS sequence"/>
</dbReference>
<organism evidence="1 2">
    <name type="scientific">Rhodonellum ikkaensis</name>
    <dbReference type="NCBI Taxonomy" id="336829"/>
    <lineage>
        <taxon>Bacteria</taxon>
        <taxon>Pseudomonadati</taxon>
        <taxon>Bacteroidota</taxon>
        <taxon>Cytophagia</taxon>
        <taxon>Cytophagales</taxon>
        <taxon>Cytophagaceae</taxon>
        <taxon>Rhodonellum</taxon>
    </lineage>
</organism>
<dbReference type="RefSeq" id="WP_019600492.1">
    <property type="nucleotide sequence ID" value="NZ_FNQC01000025.1"/>
</dbReference>
<keyword evidence="2" id="KW-1185">Reference proteome</keyword>
<protein>
    <submittedName>
        <fullName evidence="1">Uncharacterized protein</fullName>
    </submittedName>
</protein>
<gene>
    <name evidence="1" type="ORF">SAMN05444412_1259</name>
</gene>
<comment type="caution">
    <text evidence="1">The sequence shown here is derived from an EMBL/GenBank/DDBJ whole genome shotgun (WGS) entry which is preliminary data.</text>
</comment>
<reference evidence="1 2" key="1">
    <citation type="submission" date="2016-10" db="EMBL/GenBank/DDBJ databases">
        <authorList>
            <person name="Varghese N."/>
            <person name="Submissions S."/>
        </authorList>
    </citation>
    <scope>NUCLEOTIDE SEQUENCE [LARGE SCALE GENOMIC DNA]</scope>
    <source>
        <strain evidence="1 2">DSM 17997</strain>
    </source>
</reference>
<proteinExistence type="predicted"/>
<accession>A0A1H3U1S3</accession>
<name>A0A1H3U1S3_9BACT</name>
<dbReference type="EMBL" id="FNQC01000025">
    <property type="protein sequence ID" value="SDZ56267.1"/>
    <property type="molecule type" value="Genomic_DNA"/>
</dbReference>
<evidence type="ECO:0000313" key="1">
    <source>
        <dbReference type="EMBL" id="SDZ56267.1"/>
    </source>
</evidence>
<evidence type="ECO:0000313" key="2">
    <source>
        <dbReference type="Proteomes" id="UP000199663"/>
    </source>
</evidence>
<sequence>MISSLLKHISFFILLIQAFPLFAQEIQEEKVYVHLNKTIAITGESIWFDLRVATSSGECHSRIVYGELVNREGKGVQQSIFTLENGKAEGSLEIPGNLVSDHYILRFYTRISPMMGNEGIDNQFITVINPKNPPKTGTNKTSGLLHYSPKKASLQENLISESNAKKRSMLTPDLGGMEGENMTISVSIKNPFLLDDFKGRFNREIYQAQQGDKKWIPEPFGHVVFGKNLVAEIDTTETFFLSSHGSQSVLNTAKPKPNGDLFFDLGALKQYDYFIIQSSKWEQQLNFSIQSPFCTLKFKEDFVFPELILEEKDRPFLLDLIAAGKVSPYFYQPKSTDFQSIVTGFVADKTYLLDDYTRFDKLETVLREYVPEVAVRSQSKKTVFKLLNSPISSVFEQNPLMLIDAMPVFDSDVMATFNPEKIQKLEVLSREFFLNADRFAGVLSFTSYENDFGGYELPATALYLNYPLIQPKKALQSPHFNAKRDQSNFPDFRNALFWKSEIISTADFDQIFTSEIQGEFEITISFYDEKGDFKMFRDGFEVRN</sequence>